<evidence type="ECO:0000313" key="2">
    <source>
        <dbReference type="EMBL" id="KAA9340713.1"/>
    </source>
</evidence>
<feature type="transmembrane region" description="Helical" evidence="1">
    <location>
        <begin position="348"/>
        <end position="367"/>
    </location>
</feature>
<organism evidence="2 3">
    <name type="scientific">Adhaeribacter soli</name>
    <dbReference type="NCBI Taxonomy" id="2607655"/>
    <lineage>
        <taxon>Bacteria</taxon>
        <taxon>Pseudomonadati</taxon>
        <taxon>Bacteroidota</taxon>
        <taxon>Cytophagia</taxon>
        <taxon>Cytophagales</taxon>
        <taxon>Hymenobacteraceae</taxon>
        <taxon>Adhaeribacter</taxon>
    </lineage>
</organism>
<feature type="transmembrane region" description="Helical" evidence="1">
    <location>
        <begin position="68"/>
        <end position="85"/>
    </location>
</feature>
<name>A0A5N1J1P9_9BACT</name>
<feature type="transmembrane region" description="Helical" evidence="1">
    <location>
        <begin position="91"/>
        <end position="111"/>
    </location>
</feature>
<feature type="transmembrane region" description="Helical" evidence="1">
    <location>
        <begin position="7"/>
        <end position="26"/>
    </location>
</feature>
<keyword evidence="1" id="KW-0472">Membrane</keyword>
<proteinExistence type="predicted"/>
<evidence type="ECO:0000313" key="3">
    <source>
        <dbReference type="Proteomes" id="UP000326570"/>
    </source>
</evidence>
<keyword evidence="1" id="KW-1133">Transmembrane helix</keyword>
<dbReference type="RefSeq" id="WP_150902640.1">
    <property type="nucleotide sequence ID" value="NZ_VTWT01000002.1"/>
</dbReference>
<sequence>MNQSKITVYRTALALFIVANVLELFIPRMDEGNYFVRMPIQLINGGLLVLMWATLLNNRNHWTPVTKITLVVILMILVYTAGYLMNNQMEVSAYAAYIRFLLWTTSLIFFYEMMLKYGIDNKLMCIYILTFVAGVAKKLFETPVTELDNLGAGDTAALPLLFITPIILVCFSDKTKMLILSVVAVLILISLRRTVILGFAISFPFIYKYISAKLKTHHLVLLSFAFMLAIYFAWGYIGEALIFRFENLLVGDGGGAKDSYGSGRSEFYMIVLNGWFNSDLPAMIYGHGLIDIAELLSRTYGITHAHNDILEIGYTFGFIGIGVWFTFLGRLWGLRNEMRRYVPENTNLFYVAFISYLIIGLASGCILRITTMPLAFSIAILVYQVQTAKYAKAVQPETDAQIKSEDYVPV</sequence>
<gene>
    <name evidence="2" type="ORF">F0P94_04610</name>
</gene>
<feature type="transmembrane region" description="Helical" evidence="1">
    <location>
        <begin position="309"/>
        <end position="328"/>
    </location>
</feature>
<feature type="transmembrane region" description="Helical" evidence="1">
    <location>
        <begin position="123"/>
        <end position="140"/>
    </location>
</feature>
<dbReference type="AlphaFoldDB" id="A0A5N1J1P9"/>
<dbReference type="GO" id="GO:0016874">
    <property type="term" value="F:ligase activity"/>
    <property type="evidence" value="ECO:0007669"/>
    <property type="project" value="UniProtKB-KW"/>
</dbReference>
<keyword evidence="2" id="KW-0436">Ligase</keyword>
<comment type="caution">
    <text evidence="2">The sequence shown here is derived from an EMBL/GenBank/DDBJ whole genome shotgun (WGS) entry which is preliminary data.</text>
</comment>
<feature type="transmembrane region" description="Helical" evidence="1">
    <location>
        <begin position="219"/>
        <end position="237"/>
    </location>
</feature>
<dbReference type="EMBL" id="VTWT01000002">
    <property type="protein sequence ID" value="KAA9340713.1"/>
    <property type="molecule type" value="Genomic_DNA"/>
</dbReference>
<keyword evidence="3" id="KW-1185">Reference proteome</keyword>
<reference evidence="2 3" key="1">
    <citation type="submission" date="2019-09" db="EMBL/GenBank/DDBJ databases">
        <title>Genome sequence of Adhaeribacter sp. M2.</title>
        <authorList>
            <person name="Srinivasan S."/>
        </authorList>
    </citation>
    <scope>NUCLEOTIDE SEQUENCE [LARGE SCALE GENOMIC DNA]</scope>
    <source>
        <strain evidence="2 3">M2</strain>
    </source>
</reference>
<keyword evidence="1" id="KW-0812">Transmembrane</keyword>
<feature type="transmembrane region" description="Helical" evidence="1">
    <location>
        <begin position="38"/>
        <end position="56"/>
    </location>
</feature>
<dbReference type="Proteomes" id="UP000326570">
    <property type="component" value="Unassembled WGS sequence"/>
</dbReference>
<protein>
    <submittedName>
        <fullName evidence="2">O-antigen ligase family protein</fullName>
    </submittedName>
</protein>
<evidence type="ECO:0000256" key="1">
    <source>
        <dbReference type="SAM" id="Phobius"/>
    </source>
</evidence>
<accession>A0A5N1J1P9</accession>
<feature type="transmembrane region" description="Helical" evidence="1">
    <location>
        <begin position="152"/>
        <end position="171"/>
    </location>
</feature>
<feature type="transmembrane region" description="Helical" evidence="1">
    <location>
        <begin position="178"/>
        <end position="207"/>
    </location>
</feature>